<evidence type="ECO:0000313" key="2">
    <source>
        <dbReference type="Proteomes" id="UP000006535"/>
    </source>
</evidence>
<evidence type="ECO:0000313" key="1">
    <source>
        <dbReference type="EMBL" id="ADO99543.1"/>
    </source>
</evidence>
<keyword evidence="2" id="KW-1185">Reference proteome</keyword>
<sequence length="371" mass="42069">MAVFRYPLKHPNAGFRDDEGLVEQPTEAVDYLMLRRERYKYEDKNVPAFYSRRVPGNSAKSKEHQDRCYIAMPPQISTSYTPSFRRADIGVGGISALGMMSSGDDFTKMAEALQDGAKAAIPEFSTAAVLSMINATNQFVGLQGQLDLNSIKNLQSGQIFNPYSEQIFQGVGFRTHNFAFKFFARSAEESREIRRIINYIKIGSLPRIKSGDFDEFFINTRDEFDQPGKKAVEGKTFGEDIFRKEGYDDIFSKIDGDDTVYSNLKGKAFDNYASNDRYFNIPDRFQLRFVRFGRGDSNNDFNGLDPDNRRDLHFKMYPSVCTGIQVNYTPDNQYVALKRPDRRGLDVPSVVMTCSFVETRLLTAADAAAGY</sequence>
<dbReference type="EMBL" id="GU071106">
    <property type="protein sequence ID" value="ADO99543.1"/>
    <property type="molecule type" value="Genomic_DNA"/>
</dbReference>
<organism evidence="1 2">
    <name type="scientific">Synechococcus phage Syn19</name>
    <dbReference type="NCBI Taxonomy" id="445684"/>
    <lineage>
        <taxon>Viruses</taxon>
        <taxon>Duplodnaviria</taxon>
        <taxon>Heunggongvirae</taxon>
        <taxon>Uroviricota</taxon>
        <taxon>Caudoviricetes</taxon>
        <taxon>Pantevenvirales</taxon>
        <taxon>Kyanoviridae</taxon>
        <taxon>Pontusvirus</taxon>
        <taxon>Pontusvirus syn19</taxon>
    </lineage>
</organism>
<reference evidence="1 2" key="1">
    <citation type="journal article" date="2010" name="Environ. Microbiol.">
        <title>Genomic analysis of oceanic cyanobacterial myoviruses compared with T4-like myoviruses from diverse hosts and environments.</title>
        <authorList>
            <person name="Sullivan M.B."/>
            <person name="Huang K.H."/>
            <person name="Ignacio-Espinoza J.C."/>
            <person name="Berlin A.M."/>
            <person name="Kelly L."/>
            <person name="Weigele P.R."/>
            <person name="DeFrancesco A.S."/>
            <person name="Kern S.E."/>
            <person name="Thompson L.R."/>
            <person name="Young S."/>
            <person name="Yandava C."/>
            <person name="Fu R."/>
            <person name="Krastins B."/>
            <person name="Chase M."/>
            <person name="Sarracino D."/>
            <person name="Osburne M.S."/>
            <person name="Henn M.R."/>
            <person name="Chisholm S.W."/>
        </authorList>
    </citation>
    <scope>NUCLEOTIDE SEQUENCE [LARGE SCALE GENOMIC DNA]</scope>
    <source>
        <strain evidence="1">Syn19</strain>
    </source>
</reference>
<dbReference type="RefSeq" id="YP_004323847.1">
    <property type="nucleotide sequence ID" value="NC_015286.1"/>
</dbReference>
<protein>
    <submittedName>
        <fullName evidence="1">Baseplate tail tube cap</fullName>
    </submittedName>
</protein>
<dbReference type="OrthoDB" id="18616at10239"/>
<dbReference type="Proteomes" id="UP000006535">
    <property type="component" value="Segment"/>
</dbReference>
<accession>E3SPX9</accession>
<gene>
    <name evidence="1" type="primary">gp48</name>
    <name evidence="1" type="ORF">Syn19_009</name>
</gene>
<name>E3SPX9_9CAUD</name>
<proteinExistence type="predicted"/>
<dbReference type="GeneID" id="10328555"/>
<dbReference type="KEGG" id="vg:10328555"/>